<dbReference type="PANTHER" id="PTHR12098:SF2">
    <property type="entry name" value="PROTEIN PELLINO"/>
    <property type="match status" value="1"/>
</dbReference>
<dbReference type="Pfam" id="PF04710">
    <property type="entry name" value="Pellino_FHA"/>
    <property type="match status" value="1"/>
</dbReference>
<evidence type="ECO:0000259" key="4">
    <source>
        <dbReference type="Pfam" id="PF20723"/>
    </source>
</evidence>
<dbReference type="OMA" id="EQCAPTK"/>
<feature type="domain" description="Pellino FHA" evidence="3">
    <location>
        <begin position="2"/>
        <end position="104"/>
    </location>
</feature>
<proteinExistence type="inferred from homology"/>
<protein>
    <submittedName>
        <fullName evidence="5">Protein pellino</fullName>
    </submittedName>
</protein>
<accession>A0A226E5T5</accession>
<dbReference type="EMBL" id="LNIX01000007">
    <property type="protein sequence ID" value="OXA52231.1"/>
    <property type="molecule type" value="Genomic_DNA"/>
</dbReference>
<dbReference type="Pfam" id="PF20723">
    <property type="entry name" value="Pellino_RING"/>
    <property type="match status" value="2"/>
</dbReference>
<dbReference type="AlphaFoldDB" id="A0A226E5T5"/>
<dbReference type="InterPro" id="IPR006800">
    <property type="entry name" value="Pellino_fam"/>
</dbReference>
<dbReference type="Proteomes" id="UP000198287">
    <property type="component" value="Unassembled WGS sequence"/>
</dbReference>
<dbReference type="InterPro" id="IPR048334">
    <property type="entry name" value="Pellino_FHA"/>
</dbReference>
<dbReference type="GO" id="GO:0008592">
    <property type="term" value="P:regulation of Toll signaling pathway"/>
    <property type="evidence" value="ECO:0007669"/>
    <property type="project" value="InterPro"/>
</dbReference>
<dbReference type="InterPro" id="IPR048335">
    <property type="entry name" value="Pellino_RING"/>
</dbReference>
<name>A0A226E5T5_FOLCA</name>
<evidence type="ECO:0000259" key="3">
    <source>
        <dbReference type="Pfam" id="PF04710"/>
    </source>
</evidence>
<evidence type="ECO:0000256" key="2">
    <source>
        <dbReference type="ARBA" id="ARBA00022553"/>
    </source>
</evidence>
<dbReference type="GO" id="GO:0000209">
    <property type="term" value="P:protein polyubiquitination"/>
    <property type="evidence" value="ECO:0007669"/>
    <property type="project" value="InterPro"/>
</dbReference>
<dbReference type="PANTHER" id="PTHR12098">
    <property type="entry name" value="E3 UBIQUITIN-PROTEIN LIGASE PELLINO-RELATED"/>
    <property type="match status" value="1"/>
</dbReference>
<feature type="domain" description="Pellino RING" evidence="4">
    <location>
        <begin position="109"/>
        <end position="200"/>
    </location>
</feature>
<reference evidence="5 6" key="1">
    <citation type="submission" date="2015-12" db="EMBL/GenBank/DDBJ databases">
        <title>The genome of Folsomia candida.</title>
        <authorList>
            <person name="Faddeeva A."/>
            <person name="Derks M.F."/>
            <person name="Anvar Y."/>
            <person name="Smit S."/>
            <person name="Van Straalen N."/>
            <person name="Roelofs D."/>
        </authorList>
    </citation>
    <scope>NUCLEOTIDE SEQUENCE [LARGE SCALE GENOMIC DNA]</scope>
    <source>
        <strain evidence="5 6">VU population</strain>
        <tissue evidence="5">Whole body</tissue>
    </source>
</reference>
<evidence type="ECO:0000313" key="5">
    <source>
        <dbReference type="EMBL" id="OXA52231.1"/>
    </source>
</evidence>
<evidence type="ECO:0000313" key="6">
    <source>
        <dbReference type="Proteomes" id="UP000198287"/>
    </source>
</evidence>
<comment type="caution">
    <text evidence="5">The sequence shown here is derived from an EMBL/GenBank/DDBJ whole genome shotgun (WGS) entry which is preliminary data.</text>
</comment>
<feature type="domain" description="Pellino RING" evidence="4">
    <location>
        <begin position="203"/>
        <end position="260"/>
    </location>
</feature>
<organism evidence="5 6">
    <name type="scientific">Folsomia candida</name>
    <name type="common">Springtail</name>
    <dbReference type="NCBI Taxonomy" id="158441"/>
    <lineage>
        <taxon>Eukaryota</taxon>
        <taxon>Metazoa</taxon>
        <taxon>Ecdysozoa</taxon>
        <taxon>Arthropoda</taxon>
        <taxon>Hexapoda</taxon>
        <taxon>Collembola</taxon>
        <taxon>Entomobryomorpha</taxon>
        <taxon>Isotomoidea</taxon>
        <taxon>Isotomidae</taxon>
        <taxon>Proisotominae</taxon>
        <taxon>Folsomia</taxon>
    </lineage>
</organism>
<comment type="similarity">
    <text evidence="1">Belongs to the pellino family.</text>
</comment>
<sequence>MEKATKWEENGVIDGLTTNGVLLLHVKGNFVDGGAKPLPWREVSVNGGLYTMRESRSAPQKGKKMDMESCILEDGSMIDLCGVTLLWRSAEGLEKSPSRRELETLLDLVNAGRPQCPVGLNTLVVGRKTNSLDREPYIYLKCGHVQGLHEWNPGQKKGTESKERTCPICMTIGPFVALTMAFESACYCDTGALTHAFAPQQAVGMFAFVPCGHMVTAKTANYWANIPIPHGTKGYLAECPFCATPLEGSTGFVRLIFQDWIS</sequence>
<gene>
    <name evidence="5" type="ORF">Fcan01_13637</name>
</gene>
<evidence type="ECO:0000256" key="1">
    <source>
        <dbReference type="ARBA" id="ARBA00005639"/>
    </source>
</evidence>
<dbReference type="STRING" id="158441.A0A226E5T5"/>
<dbReference type="OrthoDB" id="8801906at2759"/>
<keyword evidence="6" id="KW-1185">Reference proteome</keyword>
<dbReference type="GO" id="GO:0061630">
    <property type="term" value="F:ubiquitin protein ligase activity"/>
    <property type="evidence" value="ECO:0007669"/>
    <property type="project" value="InterPro"/>
</dbReference>
<keyword evidence="2" id="KW-0597">Phosphoprotein</keyword>